<feature type="binding site" description="axial binding residue" evidence="5">
    <location>
        <position position="431"/>
    </location>
    <ligand>
        <name>heme</name>
        <dbReference type="ChEBI" id="CHEBI:30413"/>
    </ligand>
    <ligandPart>
        <name>Fe</name>
        <dbReference type="ChEBI" id="CHEBI:18248"/>
    </ligandPart>
</feature>
<keyword evidence="1 5" id="KW-0349">Heme</keyword>
<evidence type="ECO:0000256" key="2">
    <source>
        <dbReference type="ARBA" id="ARBA00022723"/>
    </source>
</evidence>
<dbReference type="PANTHER" id="PTHR24286">
    <property type="entry name" value="CYTOCHROME P450 26"/>
    <property type="match status" value="1"/>
</dbReference>
<dbReference type="EMBL" id="MG589910">
    <property type="protein sequence ID" value="AUR26641.1"/>
    <property type="molecule type" value="mRNA"/>
</dbReference>
<name>A0A2I7M6F2_PLAGD</name>
<dbReference type="PANTHER" id="PTHR24286:SF302">
    <property type="entry name" value="ALLENE OXIDE SYNTHASE 2"/>
    <property type="match status" value="1"/>
</dbReference>
<proteinExistence type="evidence at transcript level"/>
<keyword evidence="2 5" id="KW-0479">Metal-binding</keyword>
<protein>
    <submittedName>
        <fullName evidence="6">Cytochrome P450 oxidase 74A2-like protein</fullName>
    </submittedName>
</protein>
<evidence type="ECO:0000256" key="4">
    <source>
        <dbReference type="ARBA" id="ARBA00023239"/>
    </source>
</evidence>
<dbReference type="SUPFAM" id="SSF48264">
    <property type="entry name" value="Cytochrome P450"/>
    <property type="match status" value="1"/>
</dbReference>
<dbReference type="InterPro" id="IPR002403">
    <property type="entry name" value="Cyt_P450_E_grp-IV"/>
</dbReference>
<dbReference type="GO" id="GO:0016705">
    <property type="term" value="F:oxidoreductase activity, acting on paired donors, with incorporation or reduction of molecular oxygen"/>
    <property type="evidence" value="ECO:0007669"/>
    <property type="project" value="InterPro"/>
</dbReference>
<sequence>MSTSNPLLSELPHREIPGTYGPAFFGPIKDRYDYFYCQGREEFFKSRIQKYDSTVFRTNMPPGPFISSNSKVIAVLDAVSFPILFNTDKVEKKDVFVGTYMPHLDFYGGYRPLAYLDPSEPQHKALKSFLFALFTSLHRKFIPNFQSCLSELFTILENEISEKNIADFNTNSESISFNFVFNMFTQRYPSESPIGSSGPEIAKKWVTLQLAPIGTLGNKYIPSFIDDLLVHTVQLPFCLVKSDYEKLYHAFYAMASSVLDQAEKVGIRRGEACHNLVFISAFNSFGGMMVLFPTLIKWVAYGGEDLHRRLAEEIRAIVKTSGVSFIGLEKMALTKSVVYETLRIEPPVPFQYGRAKEDLVINSHDASFVIKKGEMIFGYQPLATKDPKVFVNPNEFVADRFVGEEGEKLKKYVYWSNGRETDDPTPDDKQCPGKDLVILWCRLLLVEFFLRYDTFTAESGENTGFGPPVKITSLRKAN</sequence>
<evidence type="ECO:0000256" key="5">
    <source>
        <dbReference type="PIRSR" id="PIRSR602403-1"/>
    </source>
</evidence>
<dbReference type="GO" id="GO:0016829">
    <property type="term" value="F:lyase activity"/>
    <property type="evidence" value="ECO:0007669"/>
    <property type="project" value="UniProtKB-KW"/>
</dbReference>
<dbReference type="CDD" id="cd11071">
    <property type="entry name" value="CYP74"/>
    <property type="match status" value="1"/>
</dbReference>
<accession>A0A2I7M6F2</accession>
<dbReference type="GO" id="GO:0004497">
    <property type="term" value="F:monooxygenase activity"/>
    <property type="evidence" value="ECO:0007669"/>
    <property type="project" value="InterPro"/>
</dbReference>
<dbReference type="GO" id="GO:0016125">
    <property type="term" value="P:sterol metabolic process"/>
    <property type="evidence" value="ECO:0007669"/>
    <property type="project" value="TreeGrafter"/>
</dbReference>
<dbReference type="InterPro" id="IPR001128">
    <property type="entry name" value="Cyt_P450"/>
</dbReference>
<dbReference type="InterPro" id="IPR036396">
    <property type="entry name" value="Cyt_P450_sf"/>
</dbReference>
<keyword evidence="3 5" id="KW-0408">Iron</keyword>
<dbReference type="GO" id="GO:0005506">
    <property type="term" value="F:iron ion binding"/>
    <property type="evidence" value="ECO:0007669"/>
    <property type="project" value="InterPro"/>
</dbReference>
<evidence type="ECO:0000256" key="3">
    <source>
        <dbReference type="ARBA" id="ARBA00023004"/>
    </source>
</evidence>
<organism evidence="6">
    <name type="scientific">Platycodon grandiflorus</name>
    <name type="common">Balloon flower</name>
    <name type="synonym">Campanula grandiflora</name>
    <dbReference type="NCBI Taxonomy" id="94286"/>
    <lineage>
        <taxon>Eukaryota</taxon>
        <taxon>Viridiplantae</taxon>
        <taxon>Streptophyta</taxon>
        <taxon>Embryophyta</taxon>
        <taxon>Tracheophyta</taxon>
        <taxon>Spermatophyta</taxon>
        <taxon>Magnoliopsida</taxon>
        <taxon>eudicotyledons</taxon>
        <taxon>Gunneridae</taxon>
        <taxon>Pentapetalae</taxon>
        <taxon>asterids</taxon>
        <taxon>campanulids</taxon>
        <taxon>Asterales</taxon>
        <taxon>Campanulaceae</taxon>
        <taxon>Platycodon</taxon>
    </lineage>
</organism>
<comment type="cofactor">
    <cofactor evidence="5">
        <name>heme</name>
        <dbReference type="ChEBI" id="CHEBI:30413"/>
    </cofactor>
</comment>
<dbReference type="FunFam" id="1.10.630.10:FF:000024">
    <property type="entry name" value="Allene oxide synthase, chloroplastic"/>
    <property type="match status" value="1"/>
</dbReference>
<dbReference type="GO" id="GO:0020037">
    <property type="term" value="F:heme binding"/>
    <property type="evidence" value="ECO:0007669"/>
    <property type="project" value="InterPro"/>
</dbReference>
<dbReference type="AlphaFoldDB" id="A0A2I7M6F2"/>
<evidence type="ECO:0000256" key="1">
    <source>
        <dbReference type="ARBA" id="ARBA00022617"/>
    </source>
</evidence>
<dbReference type="Pfam" id="PF00067">
    <property type="entry name" value="p450"/>
    <property type="match status" value="1"/>
</dbReference>
<keyword evidence="4" id="KW-0456">Lyase</keyword>
<dbReference type="PRINTS" id="PR00465">
    <property type="entry name" value="EP450IV"/>
</dbReference>
<reference evidence="6" key="1">
    <citation type="submission" date="2017-11" db="EMBL/GenBank/DDBJ databases">
        <title>Characterization of CYP genes encoded monooxidase on triterpenoid biosynthesis in Platycodon grandiflorus.</title>
        <authorList>
            <person name="Um Y."/>
            <person name="Hur M."/>
            <person name="Jin M.L."/>
            <person name="Kim O.T."/>
        </authorList>
    </citation>
    <scope>NUCLEOTIDE SEQUENCE</scope>
</reference>
<dbReference type="Gene3D" id="1.10.630.10">
    <property type="entry name" value="Cytochrome P450"/>
    <property type="match status" value="1"/>
</dbReference>
<dbReference type="GO" id="GO:0006631">
    <property type="term" value="P:fatty acid metabolic process"/>
    <property type="evidence" value="ECO:0007669"/>
    <property type="project" value="UniProtKB-ARBA"/>
</dbReference>
<evidence type="ECO:0000313" key="6">
    <source>
        <dbReference type="EMBL" id="AUR26641.1"/>
    </source>
</evidence>